<dbReference type="EMBL" id="JBEPSJ010000001">
    <property type="protein sequence ID" value="MET4581419.1"/>
    <property type="molecule type" value="Genomic_DNA"/>
</dbReference>
<organism evidence="11 12">
    <name type="scientific">Conyzicola nivalis</name>
    <dbReference type="NCBI Taxonomy" id="1477021"/>
    <lineage>
        <taxon>Bacteria</taxon>
        <taxon>Bacillati</taxon>
        <taxon>Actinomycetota</taxon>
        <taxon>Actinomycetes</taxon>
        <taxon>Micrococcales</taxon>
        <taxon>Microbacteriaceae</taxon>
        <taxon>Conyzicola</taxon>
    </lineage>
</organism>
<evidence type="ECO:0000256" key="2">
    <source>
        <dbReference type="ARBA" id="ARBA00022448"/>
    </source>
</evidence>
<keyword evidence="2" id="KW-0813">Transport</keyword>
<comment type="subcellular location">
    <subcellularLocation>
        <location evidence="1">Membrane</location>
        <topology evidence="1">Multi-pass membrane protein</topology>
    </subcellularLocation>
</comment>
<feature type="transmembrane region" description="Helical" evidence="10">
    <location>
        <begin position="85"/>
        <end position="111"/>
    </location>
</feature>
<evidence type="ECO:0000256" key="4">
    <source>
        <dbReference type="ARBA" id="ARBA00022519"/>
    </source>
</evidence>
<keyword evidence="8" id="KW-0764">Sulfate transport</keyword>
<dbReference type="Pfam" id="PF07264">
    <property type="entry name" value="EI24"/>
    <property type="match status" value="1"/>
</dbReference>
<keyword evidence="9 10" id="KW-0472">Membrane</keyword>
<evidence type="ECO:0000256" key="7">
    <source>
        <dbReference type="ARBA" id="ARBA00022989"/>
    </source>
</evidence>
<accession>A0ABV2QK51</accession>
<dbReference type="Proteomes" id="UP001549257">
    <property type="component" value="Unassembled WGS sequence"/>
</dbReference>
<evidence type="ECO:0000256" key="10">
    <source>
        <dbReference type="SAM" id="Phobius"/>
    </source>
</evidence>
<dbReference type="InterPro" id="IPR050480">
    <property type="entry name" value="CysZ-like"/>
</dbReference>
<keyword evidence="7 10" id="KW-1133">Transmembrane helix</keyword>
<dbReference type="PANTHER" id="PTHR37468">
    <property type="entry name" value="SULFATE TRANSPORTER CYSZ"/>
    <property type="match status" value="1"/>
</dbReference>
<sequence>MTQPAMRRSRFPVRFLGGVRLLGAGLRMWITDPRIMLLGAVPALIVTAVYIGGVVLLASHLDGIAEAVTPFADEWDEGARTTVRAAATLAMLAAALLVFVYTFTTVTLAVGSPFYERISRKVEARLGGIDSPVELPFWRGVGRGILDSVRILLTTLGVAVLLLFFGFIPLVGQTLVPVFAALAGGWFLALELTAFSFEARGYTGTAKRRTLSADRATTLGLGVATYLVFFIPFAAVIVMPAAVAGGTMLARRAVAAPQQAPAVSPAG</sequence>
<keyword evidence="5" id="KW-0028">Amino-acid biosynthesis</keyword>
<name>A0ABV2QK51_9MICO</name>
<evidence type="ECO:0000256" key="6">
    <source>
        <dbReference type="ARBA" id="ARBA00022692"/>
    </source>
</evidence>
<comment type="caution">
    <text evidence="11">The sequence shown here is derived from an EMBL/GenBank/DDBJ whole genome shotgun (WGS) entry which is preliminary data.</text>
</comment>
<keyword evidence="12" id="KW-1185">Reference proteome</keyword>
<evidence type="ECO:0000256" key="8">
    <source>
        <dbReference type="ARBA" id="ARBA00023032"/>
    </source>
</evidence>
<feature type="transmembrane region" description="Helical" evidence="10">
    <location>
        <begin position="35"/>
        <end position="58"/>
    </location>
</feature>
<evidence type="ECO:0000256" key="9">
    <source>
        <dbReference type="ARBA" id="ARBA00023136"/>
    </source>
</evidence>
<evidence type="ECO:0000256" key="1">
    <source>
        <dbReference type="ARBA" id="ARBA00004141"/>
    </source>
</evidence>
<dbReference type="PANTHER" id="PTHR37468:SF1">
    <property type="entry name" value="SULFATE TRANSPORTER CYSZ"/>
    <property type="match status" value="1"/>
</dbReference>
<reference evidence="11 12" key="1">
    <citation type="submission" date="2024-06" db="EMBL/GenBank/DDBJ databases">
        <title>Sorghum-associated microbial communities from plants grown in Nebraska, USA.</title>
        <authorList>
            <person name="Schachtman D."/>
        </authorList>
    </citation>
    <scope>NUCLEOTIDE SEQUENCE [LARGE SCALE GENOMIC DNA]</scope>
    <source>
        <strain evidence="11 12">2857</strain>
    </source>
</reference>
<keyword evidence="6 10" id="KW-0812">Transmembrane</keyword>
<gene>
    <name evidence="11" type="ORF">ABIE21_000909</name>
</gene>
<evidence type="ECO:0000313" key="12">
    <source>
        <dbReference type="Proteomes" id="UP001549257"/>
    </source>
</evidence>
<protein>
    <submittedName>
        <fullName evidence="11">CysZ protein</fullName>
    </submittedName>
</protein>
<keyword evidence="3" id="KW-1003">Cell membrane</keyword>
<evidence type="ECO:0000256" key="5">
    <source>
        <dbReference type="ARBA" id="ARBA00022605"/>
    </source>
</evidence>
<feature type="transmembrane region" description="Helical" evidence="10">
    <location>
        <begin position="218"/>
        <end position="243"/>
    </location>
</feature>
<feature type="transmembrane region" description="Helical" evidence="10">
    <location>
        <begin position="151"/>
        <end position="172"/>
    </location>
</feature>
<dbReference type="RefSeq" id="WP_354023593.1">
    <property type="nucleotide sequence ID" value="NZ_JBEPSJ010000001.1"/>
</dbReference>
<dbReference type="InterPro" id="IPR059112">
    <property type="entry name" value="CysZ/EI24"/>
</dbReference>
<evidence type="ECO:0000256" key="3">
    <source>
        <dbReference type="ARBA" id="ARBA00022475"/>
    </source>
</evidence>
<feature type="transmembrane region" description="Helical" evidence="10">
    <location>
        <begin position="178"/>
        <end position="197"/>
    </location>
</feature>
<proteinExistence type="predicted"/>
<evidence type="ECO:0000313" key="11">
    <source>
        <dbReference type="EMBL" id="MET4581419.1"/>
    </source>
</evidence>
<keyword evidence="4" id="KW-0997">Cell inner membrane</keyword>